<keyword evidence="2" id="KW-1185">Reference proteome</keyword>
<accession>A0ACB8UH01</accession>
<organism evidence="1 2">
    <name type="scientific">Irpex rosettiformis</name>
    <dbReference type="NCBI Taxonomy" id="378272"/>
    <lineage>
        <taxon>Eukaryota</taxon>
        <taxon>Fungi</taxon>
        <taxon>Dikarya</taxon>
        <taxon>Basidiomycota</taxon>
        <taxon>Agaricomycotina</taxon>
        <taxon>Agaricomycetes</taxon>
        <taxon>Polyporales</taxon>
        <taxon>Irpicaceae</taxon>
        <taxon>Irpex</taxon>
    </lineage>
</organism>
<gene>
    <name evidence="1" type="ORF">BDY19DRAFT_989202</name>
</gene>
<comment type="caution">
    <text evidence="1">The sequence shown here is derived from an EMBL/GenBank/DDBJ whole genome shotgun (WGS) entry which is preliminary data.</text>
</comment>
<evidence type="ECO:0000313" key="1">
    <source>
        <dbReference type="EMBL" id="KAI0093648.1"/>
    </source>
</evidence>
<protein>
    <submittedName>
        <fullName evidence="1">Uncharacterized protein</fullName>
    </submittedName>
</protein>
<name>A0ACB8UH01_9APHY</name>
<dbReference type="Proteomes" id="UP001055072">
    <property type="component" value="Unassembled WGS sequence"/>
</dbReference>
<dbReference type="EMBL" id="MU274901">
    <property type="protein sequence ID" value="KAI0093648.1"/>
    <property type="molecule type" value="Genomic_DNA"/>
</dbReference>
<sequence>MEDTQAAVESFVDHTGRDSPESSDSDAVNTSTARVYFGPLKSAERERAQRVNPGQPTPVKRSTRLSSIAALQMQDGGRNAVESVVSGQESNQSSRSDTPIIAEDLLEEPSVLATKVLSACGNPSPPPSPPLEPAPTSTSIPELDSDIFAPINNVSEVVDKATVKDVLPQSLDEEPPQLAGGTQPPMTEFVSEPVEEDLIIFDSFSSPSAVPRMRVMPATPLPSHSTVDDLLSLSPIPPLTTTETIPSGEDVLAQIIPVPPRESTPSVVDEAEVAFTLSHDFDAVPPIPSMPPTGAIGHVELNKDVPLVVLTPTAEQEPQTPPLRRSTRPKRSVSPFLLPLTSTPAKIAAHFDSSAPTTPNASSTRKRKAKARASGLTKPLDLGVPANDRIETPLASRPPSSTIDVLLEELNKDFLAQAKAQDDHVNGTLEPPLEGSAAPVASTRKPVAHRLGSLSPTSHDVLMQLLPSSDEPSNTPGDTPTPLPDVSAVSLSTQAEGQTSIIPGISIPPTLPSTPQRPSASSKTADFTRTPARRVAINEAIAQGSLSPEKARNLLATVRPAVSALNAAGPSFPPPAANGLPRSPARRVLISEGTTQTLRSPQKGKTPVRPSLLGRSRSASIDVIPTPALFPKVQRSASVEPPKPRIPTFRKPASADGTTKLSEVPNPLPFPIVPRLPSTIVEVDEQPTAIPSPPIPASKPPSTLRQPSTKAESKIPRPGSKPYARPIRPGTVSNVSRLPPPSTTKKVEPAVPPSVPAVQPQPMRLVRKVSVKPVIVDSSSDTDTVQPVAGPGPRTLAHRSATVPPAVSNPTVAILKRKRETPESRASPPGAKPFVLLRRVVRPPSATKPQSVKSPSPTGKGSPSRARTAPSGTAQARIRMRKVVDTRKAKEVPPPEEPSHPPEHETKETRIPRPSFLSAGSPRRQSAIVEIMSSPIIGDDEVIGPAPQDDLTTTEVAETPPNAASDPMPAPEESEPETNGLRRTSRRRKSAQSTDVFGPVAPTSTRQAQSRLKSVLPPDNSVFFGMSALALKTLTTTNTTRNQKQFSELQTEVIMKEGKRPDSPTTKVRTTLDKQKEEKVLEREERAARRARKAAATGEENGAEEDPDISLMSLNEDPVDNTKHARGPGEEGDYETPERPERPLKRGRFEDGGSGDVAGWSNGEDKQLDKRVKWDHGLSKTFFLTGTPPNPKRPPKEELTKKGCLAIKSKTVRLDTMGNVLNADIPVPDIIPESIVVQKFVYEDDPEAQPEPSSPAKATRSKTKRKT</sequence>
<evidence type="ECO:0000313" key="2">
    <source>
        <dbReference type="Proteomes" id="UP001055072"/>
    </source>
</evidence>
<proteinExistence type="predicted"/>
<reference evidence="1" key="1">
    <citation type="journal article" date="2021" name="Environ. Microbiol.">
        <title>Gene family expansions and transcriptome signatures uncover fungal adaptations to wood decay.</title>
        <authorList>
            <person name="Hage H."/>
            <person name="Miyauchi S."/>
            <person name="Viragh M."/>
            <person name="Drula E."/>
            <person name="Min B."/>
            <person name="Chaduli D."/>
            <person name="Navarro D."/>
            <person name="Favel A."/>
            <person name="Norest M."/>
            <person name="Lesage-Meessen L."/>
            <person name="Balint B."/>
            <person name="Merenyi Z."/>
            <person name="de Eugenio L."/>
            <person name="Morin E."/>
            <person name="Martinez A.T."/>
            <person name="Baldrian P."/>
            <person name="Stursova M."/>
            <person name="Martinez M.J."/>
            <person name="Novotny C."/>
            <person name="Magnuson J.K."/>
            <person name="Spatafora J.W."/>
            <person name="Maurice S."/>
            <person name="Pangilinan J."/>
            <person name="Andreopoulos W."/>
            <person name="LaButti K."/>
            <person name="Hundley H."/>
            <person name="Na H."/>
            <person name="Kuo A."/>
            <person name="Barry K."/>
            <person name="Lipzen A."/>
            <person name="Henrissat B."/>
            <person name="Riley R."/>
            <person name="Ahrendt S."/>
            <person name="Nagy L.G."/>
            <person name="Grigoriev I.V."/>
            <person name="Martin F."/>
            <person name="Rosso M.N."/>
        </authorList>
    </citation>
    <scope>NUCLEOTIDE SEQUENCE</scope>
    <source>
        <strain evidence="1">CBS 384.51</strain>
    </source>
</reference>